<dbReference type="InParanoid" id="A0A6P7ZXN0"/>
<gene>
    <name evidence="6" type="primary">TNFRSF4</name>
</gene>
<keyword evidence="3" id="KW-0732">Signal</keyword>
<proteinExistence type="predicted"/>
<dbReference type="Gene3D" id="2.10.50.10">
    <property type="entry name" value="Tumor Necrosis Factor Receptor, subunit A, domain 2"/>
    <property type="match status" value="3"/>
</dbReference>
<sequence length="290" mass="32557">MADRWLLTLAIALVLLTRTHWALTCTPEQYEYTDGGTDRCCQRCPPGQEMVKRCEGREDTKCKPCASNYFSEKYHYDMCKQCSYCDEELGSRTVKKCTSTSNAVCRCVDGTIPYNDEHTVCRCPKGNQLVNYTSCNPCPEGYFSNNDNEKCKPWTNCRAQGKETQTPGTKVTDATCKRSSTTISAFSVKPTRDRTTVFTSARNVTLGERNISYSTNGSLSPKVPTQWGSSFLFIVELIMLGISGTVILLMIFQNCRKKKMPILQGLQGRKSCRIPVQEEHTTSDSILTKV</sequence>
<evidence type="ECO:0000313" key="6">
    <source>
        <dbReference type="RefSeq" id="XP_030078005.1"/>
    </source>
</evidence>
<dbReference type="PROSITE" id="PS50050">
    <property type="entry name" value="TNFR_NGFR_2"/>
    <property type="match status" value="2"/>
</dbReference>
<dbReference type="PANTHER" id="PTHR47881:SF1">
    <property type="entry name" value="TUMOR NECROSIS FACTOR RECEPTOR SUPERFAMILY MEMBER 4"/>
    <property type="match status" value="1"/>
</dbReference>
<organism evidence="5 6">
    <name type="scientific">Microcaecilia unicolor</name>
    <dbReference type="NCBI Taxonomy" id="1415580"/>
    <lineage>
        <taxon>Eukaryota</taxon>
        <taxon>Metazoa</taxon>
        <taxon>Chordata</taxon>
        <taxon>Craniata</taxon>
        <taxon>Vertebrata</taxon>
        <taxon>Euteleostomi</taxon>
        <taxon>Amphibia</taxon>
        <taxon>Gymnophiona</taxon>
        <taxon>Siphonopidae</taxon>
        <taxon>Microcaecilia</taxon>
    </lineage>
</organism>
<accession>A0A6P7ZXN0</accession>
<keyword evidence="2" id="KW-1133">Transmembrane helix</keyword>
<keyword evidence="5" id="KW-1185">Reference proteome</keyword>
<feature type="domain" description="TNFR-Cys" evidence="4">
    <location>
        <begin position="24"/>
        <end position="62"/>
    </location>
</feature>
<dbReference type="SMART" id="SM00208">
    <property type="entry name" value="TNFR"/>
    <property type="match status" value="3"/>
</dbReference>
<dbReference type="AlphaFoldDB" id="A0A6P7ZXN0"/>
<dbReference type="FunCoup" id="A0A6P7ZXN0">
    <property type="interactions" value="258"/>
</dbReference>
<feature type="disulfide bond" evidence="1">
    <location>
        <begin position="44"/>
        <end position="62"/>
    </location>
</feature>
<feature type="signal peptide" evidence="3">
    <location>
        <begin position="1"/>
        <end position="21"/>
    </location>
</feature>
<keyword evidence="1" id="KW-1015">Disulfide bond</keyword>
<name>A0A6P7ZXN0_9AMPH</name>
<feature type="repeat" description="TNFR-Cys" evidence="1">
    <location>
        <begin position="24"/>
        <end position="62"/>
    </location>
</feature>
<keyword evidence="2" id="KW-0812">Transmembrane</keyword>
<dbReference type="PANTHER" id="PTHR47881">
    <property type="entry name" value="TUMOR NECROSIS FACTOR RECEPTOR SUBFAMILY MEMBER 4"/>
    <property type="match status" value="1"/>
</dbReference>
<dbReference type="KEGG" id="muo:115482397"/>
<evidence type="ECO:0000256" key="2">
    <source>
        <dbReference type="SAM" id="Phobius"/>
    </source>
</evidence>
<dbReference type="GO" id="GO:0006954">
    <property type="term" value="P:inflammatory response"/>
    <property type="evidence" value="ECO:0007669"/>
    <property type="project" value="InterPro"/>
</dbReference>
<evidence type="ECO:0000313" key="5">
    <source>
        <dbReference type="Proteomes" id="UP000515156"/>
    </source>
</evidence>
<evidence type="ECO:0000256" key="3">
    <source>
        <dbReference type="SAM" id="SignalP"/>
    </source>
</evidence>
<dbReference type="RefSeq" id="XP_030078005.1">
    <property type="nucleotide sequence ID" value="XM_030222145.1"/>
</dbReference>
<reference evidence="6" key="1">
    <citation type="submission" date="2025-08" db="UniProtKB">
        <authorList>
            <consortium name="RefSeq"/>
        </authorList>
    </citation>
    <scope>IDENTIFICATION</scope>
</reference>
<keyword evidence="2" id="KW-0472">Membrane</keyword>
<feature type="repeat" description="TNFR-Cys" evidence="1">
    <location>
        <begin position="64"/>
        <end position="105"/>
    </location>
</feature>
<dbReference type="OrthoDB" id="9950067at2759"/>
<feature type="disulfide bond" evidence="1">
    <location>
        <begin position="25"/>
        <end position="40"/>
    </location>
</feature>
<comment type="caution">
    <text evidence="1">Lacks conserved residue(s) required for the propagation of feature annotation.</text>
</comment>
<dbReference type="CTD" id="7293"/>
<protein>
    <submittedName>
        <fullName evidence="6">Tumor necrosis factor receptor superfamily member 4</fullName>
    </submittedName>
</protein>
<feature type="domain" description="TNFR-Cys" evidence="4">
    <location>
        <begin position="64"/>
        <end position="105"/>
    </location>
</feature>
<dbReference type="PROSITE" id="PS00652">
    <property type="entry name" value="TNFR_NGFR_1"/>
    <property type="match status" value="1"/>
</dbReference>
<dbReference type="GeneID" id="115482397"/>
<feature type="transmembrane region" description="Helical" evidence="2">
    <location>
        <begin position="231"/>
        <end position="252"/>
    </location>
</feature>
<dbReference type="InterPro" id="IPR020445">
    <property type="entry name" value="TNFR_4"/>
</dbReference>
<feature type="disulfide bond" evidence="1">
    <location>
        <begin position="41"/>
        <end position="54"/>
    </location>
</feature>
<dbReference type="GO" id="GO:0005031">
    <property type="term" value="F:tumor necrosis factor receptor activity"/>
    <property type="evidence" value="ECO:0007669"/>
    <property type="project" value="InterPro"/>
</dbReference>
<dbReference type="InterPro" id="IPR001368">
    <property type="entry name" value="TNFR/NGFR_Cys_rich_reg"/>
</dbReference>
<evidence type="ECO:0000259" key="4">
    <source>
        <dbReference type="PROSITE" id="PS50050"/>
    </source>
</evidence>
<keyword evidence="6" id="KW-0675">Receptor</keyword>
<feature type="chain" id="PRO_5027827750" evidence="3">
    <location>
        <begin position="22"/>
        <end position="290"/>
    </location>
</feature>
<evidence type="ECO:0000256" key="1">
    <source>
        <dbReference type="PROSITE-ProRule" id="PRU00206"/>
    </source>
</evidence>
<dbReference type="Pfam" id="PF00020">
    <property type="entry name" value="TNFR_c6"/>
    <property type="match status" value="3"/>
</dbReference>
<dbReference type="SUPFAM" id="SSF57586">
    <property type="entry name" value="TNF receptor-like"/>
    <property type="match status" value="2"/>
</dbReference>
<dbReference type="Proteomes" id="UP000515156">
    <property type="component" value="Chromosome 13"/>
</dbReference>